<sequence length="612" mass="70254">MFNSKLARWGGLVICLLVLGGILMNSSHILKKKPFGLLGGSNTSNTKVTTNNPTTTTPTPTTPTTTPTSNNNIEDTVEISRLELEELKISAQSCKVLKHFSIVLIDTGGEVHKKIRQLVGSIHRYHEYELLIYIYGLDLDEAAKGEIHIWRNVEYWDIRSIYQVSTNVDRTEKIIAEYWKPVIFKHSVERLGKFVYIQPGYYLSQKLEVDAIDEYLERHGSFYASPECKDALSSEKYLAIASTFDVAMHGIQFNSYAYKNIYTPLYDCARAHCSQIQMKDLDADKFISLSDDLKLSVFCQDITKITKSLVSTPPGESACYIINREDFILSGTQLPGSPQKSWLAFTPSKDDNGIIKQPDDKRIHVALGIPTTSKGHNHVTENPLFKVLLPSLKNTIGKKGTEEGDKYVYKLYLAIDRGDPVYDKPENQKQFKELVNSMMSEYNFHFQIIRVINSYGWVPMLWNTVFHHSIDDGADYFYQLNDDVRFITPGWTQTLIDRLAKNPVRSNFGVTGPTDEGNRSILTQAFVHRTHHKIFGYFYPYVFKNWFSDDWISLVYRDYHSYFKDPHQPMVHNQQTFGTRYDVCNANGRENLNKVLQSSKIKIKEYLESHKE</sequence>
<dbReference type="eggNOG" id="ENOG502S9UJ">
    <property type="taxonomic scope" value="Eukaryota"/>
</dbReference>
<evidence type="ECO:0000256" key="2">
    <source>
        <dbReference type="SAM" id="Phobius"/>
    </source>
</evidence>
<keyword evidence="2" id="KW-0812">Transmembrane</keyword>
<keyword evidence="2" id="KW-1133">Transmembrane helix</keyword>
<dbReference type="KEGG" id="ngr:NAEGRDRAFT_78502"/>
<dbReference type="Proteomes" id="UP000006671">
    <property type="component" value="Unassembled WGS sequence"/>
</dbReference>
<dbReference type="RefSeq" id="XP_002681081.1">
    <property type="nucleotide sequence ID" value="XM_002681035.1"/>
</dbReference>
<accession>D2V482</accession>
<evidence type="ECO:0000313" key="3">
    <source>
        <dbReference type="EMBL" id="EFC48337.1"/>
    </source>
</evidence>
<proteinExistence type="predicted"/>
<reference evidence="3 4" key="1">
    <citation type="journal article" date="2010" name="Cell">
        <title>The genome of Naegleria gruberi illuminates early eukaryotic versatility.</title>
        <authorList>
            <person name="Fritz-Laylin L.K."/>
            <person name="Prochnik S.E."/>
            <person name="Ginger M.L."/>
            <person name="Dacks J.B."/>
            <person name="Carpenter M.L."/>
            <person name="Field M.C."/>
            <person name="Kuo A."/>
            <person name="Paredez A."/>
            <person name="Chapman J."/>
            <person name="Pham J."/>
            <person name="Shu S."/>
            <person name="Neupane R."/>
            <person name="Cipriano M."/>
            <person name="Mancuso J."/>
            <person name="Tu H."/>
            <person name="Salamov A."/>
            <person name="Lindquist E."/>
            <person name="Shapiro H."/>
            <person name="Lucas S."/>
            <person name="Grigoriev I.V."/>
            <person name="Cande W.Z."/>
            <person name="Fulton C."/>
            <person name="Rokhsar D.S."/>
            <person name="Dawson S.C."/>
        </authorList>
    </citation>
    <scope>NUCLEOTIDE SEQUENCE [LARGE SCALE GENOMIC DNA]</scope>
    <source>
        <strain evidence="3 4">NEG-M</strain>
    </source>
</reference>
<evidence type="ECO:0000313" key="4">
    <source>
        <dbReference type="Proteomes" id="UP000006671"/>
    </source>
</evidence>
<name>D2V482_NAEGR</name>
<dbReference type="OMA" id="CYIINRE"/>
<dbReference type="EMBL" id="GG738851">
    <property type="protein sequence ID" value="EFC48337.1"/>
    <property type="molecule type" value="Genomic_DNA"/>
</dbReference>
<organism evidence="4">
    <name type="scientific">Naegleria gruberi</name>
    <name type="common">Amoeba</name>
    <dbReference type="NCBI Taxonomy" id="5762"/>
    <lineage>
        <taxon>Eukaryota</taxon>
        <taxon>Discoba</taxon>
        <taxon>Heterolobosea</taxon>
        <taxon>Tetramitia</taxon>
        <taxon>Eutetramitia</taxon>
        <taxon>Vahlkampfiidae</taxon>
        <taxon>Naegleria</taxon>
    </lineage>
</organism>
<dbReference type="GeneID" id="8848403"/>
<dbReference type="OrthoDB" id="10248979at2759"/>
<feature type="region of interest" description="Disordered" evidence="1">
    <location>
        <begin position="41"/>
        <end position="72"/>
    </location>
</feature>
<keyword evidence="2" id="KW-0472">Membrane</keyword>
<dbReference type="InParanoid" id="D2V482"/>
<evidence type="ECO:0000256" key="1">
    <source>
        <dbReference type="SAM" id="MobiDB-lite"/>
    </source>
</evidence>
<feature type="transmembrane region" description="Helical" evidence="2">
    <location>
        <begin position="6"/>
        <end position="24"/>
    </location>
</feature>
<dbReference type="AlphaFoldDB" id="D2V482"/>
<dbReference type="InterPro" id="IPR029044">
    <property type="entry name" value="Nucleotide-diphossugar_trans"/>
</dbReference>
<dbReference type="SUPFAM" id="SSF53448">
    <property type="entry name" value="Nucleotide-diphospho-sugar transferases"/>
    <property type="match status" value="1"/>
</dbReference>
<protein>
    <submittedName>
        <fullName evidence="3">Uncharacterized protein</fullName>
    </submittedName>
</protein>
<keyword evidence="4" id="KW-1185">Reference proteome</keyword>
<dbReference type="VEuPathDB" id="AmoebaDB:NAEGRDRAFT_78502"/>
<gene>
    <name evidence="3" type="ORF">NAEGRDRAFT_78502</name>
</gene>